<evidence type="ECO:0000313" key="1">
    <source>
        <dbReference type="EMBL" id="MBC8540241.1"/>
    </source>
</evidence>
<protein>
    <submittedName>
        <fullName evidence="1">Uncharacterized protein</fullName>
    </submittedName>
</protein>
<dbReference type="EMBL" id="JACRSU010000001">
    <property type="protein sequence ID" value="MBC8540241.1"/>
    <property type="molecule type" value="Genomic_DNA"/>
</dbReference>
<organism evidence="1 2">
    <name type="scientific">Congzhengia minquanensis</name>
    <dbReference type="NCBI Taxonomy" id="2763657"/>
    <lineage>
        <taxon>Bacteria</taxon>
        <taxon>Bacillati</taxon>
        <taxon>Bacillota</taxon>
        <taxon>Clostridia</taxon>
        <taxon>Eubacteriales</taxon>
        <taxon>Oscillospiraceae</taxon>
        <taxon>Congzhengia</taxon>
    </lineage>
</organism>
<dbReference type="PANTHER" id="PTHR22946:SF8">
    <property type="entry name" value="ACETYL XYLAN ESTERASE DOMAIN-CONTAINING PROTEIN"/>
    <property type="match status" value="1"/>
</dbReference>
<reference evidence="1" key="1">
    <citation type="submission" date="2020-08" db="EMBL/GenBank/DDBJ databases">
        <title>Genome public.</title>
        <authorList>
            <person name="Liu C."/>
            <person name="Sun Q."/>
        </authorList>
    </citation>
    <scope>NUCLEOTIDE SEQUENCE</scope>
    <source>
        <strain evidence="1">H8</strain>
    </source>
</reference>
<dbReference type="SUPFAM" id="SSF53474">
    <property type="entry name" value="alpha/beta-Hydrolases"/>
    <property type="match status" value="1"/>
</dbReference>
<dbReference type="AlphaFoldDB" id="A0A926DL15"/>
<dbReference type="Proteomes" id="UP000611762">
    <property type="component" value="Unassembled WGS sequence"/>
</dbReference>
<accession>A0A926DL15</accession>
<sequence>MVIHTEPPEAADSYRADYAAGVERFIKEQNTLAKQARTAFMPPEDFPAKIEHYREMFLQMLGTSRLPDNGSPQLKQEFSDADDVCSIYRVTVTVLGCIPFYGLLMVPHSVSGAAKSPLIIAQHGGGGTPELAADFHGKNNYGHLIQRLLARGAVVFAPQLLLWNQGETFDTCPGHKVPYDRTVTDVNLKRMGLSITGLEIYCISQSVTALSALDAVDETAVGMAGLSYGGYYTLYTMAADTRIKSGLACGCFNDRDCYPWQDMTYFQSGTTFQDAEVAALCAPRRLYVSIGEKDPVFTFQTALPEARRVKPYYQAFGAEQNFVFETWNGEHTVNPAPDGFDFLFSAFK</sequence>
<dbReference type="InterPro" id="IPR029058">
    <property type="entry name" value="AB_hydrolase_fold"/>
</dbReference>
<proteinExistence type="predicted"/>
<dbReference type="InterPro" id="IPR050261">
    <property type="entry name" value="FrsA_esterase"/>
</dbReference>
<dbReference type="RefSeq" id="WP_249311341.1">
    <property type="nucleotide sequence ID" value="NZ_JACRSU010000001.1"/>
</dbReference>
<dbReference type="PANTHER" id="PTHR22946">
    <property type="entry name" value="DIENELACTONE HYDROLASE DOMAIN-CONTAINING PROTEIN-RELATED"/>
    <property type="match status" value="1"/>
</dbReference>
<name>A0A926DL15_9FIRM</name>
<keyword evidence="2" id="KW-1185">Reference proteome</keyword>
<gene>
    <name evidence="1" type="ORF">H8698_04550</name>
</gene>
<evidence type="ECO:0000313" key="2">
    <source>
        <dbReference type="Proteomes" id="UP000611762"/>
    </source>
</evidence>
<dbReference type="Gene3D" id="3.40.50.1820">
    <property type="entry name" value="alpha/beta hydrolase"/>
    <property type="match status" value="1"/>
</dbReference>
<comment type="caution">
    <text evidence="1">The sequence shown here is derived from an EMBL/GenBank/DDBJ whole genome shotgun (WGS) entry which is preliminary data.</text>
</comment>